<sequence length="32" mass="3591">MVTEINIYTALLLASLLLTFSIRLGFSLYQSV</sequence>
<proteinExistence type="predicted"/>
<geneLocation type="plastid" evidence="2"/>
<accession>A0A0D3MKF1</accession>
<dbReference type="AlphaFoldDB" id="A0A0D3MKF1"/>
<keyword evidence="2" id="KW-0934">Plastid</keyword>
<dbReference type="EMBL" id="KJ877675">
    <property type="protein sequence ID" value="AIM52825.1"/>
    <property type="molecule type" value="Genomic_DNA"/>
</dbReference>
<organism evidence="2">
    <name type="scientific">Ochromonas sp. CCMP1393</name>
    <dbReference type="NCBI Taxonomy" id="420556"/>
    <lineage>
        <taxon>Eukaryota</taxon>
        <taxon>Sar</taxon>
        <taxon>Stramenopiles</taxon>
        <taxon>Ochrophyta</taxon>
        <taxon>Chrysophyceae</taxon>
        <taxon>Chromulinales</taxon>
        <taxon>Chromulinaceae</taxon>
        <taxon>Ochromonas</taxon>
    </lineage>
</organism>
<keyword evidence="1" id="KW-0812">Transmembrane</keyword>
<protein>
    <submittedName>
        <fullName evidence="2">Photosystem I reaction center subunit XII</fullName>
    </submittedName>
</protein>
<evidence type="ECO:0000313" key="2">
    <source>
        <dbReference type="EMBL" id="AIM52825.1"/>
    </source>
</evidence>
<name>A0A0D3MKF1_9STRA</name>
<keyword evidence="1" id="KW-1133">Transmembrane helix</keyword>
<dbReference type="EMBL" id="KJ877675">
    <property type="protein sequence ID" value="AIM52802.1"/>
    <property type="molecule type" value="Genomic_DNA"/>
</dbReference>
<gene>
    <name evidence="2" type="primary">psaM</name>
</gene>
<keyword evidence="1" id="KW-0472">Membrane</keyword>
<feature type="transmembrane region" description="Helical" evidence="1">
    <location>
        <begin position="6"/>
        <end position="26"/>
    </location>
</feature>
<evidence type="ECO:0000256" key="1">
    <source>
        <dbReference type="SAM" id="Phobius"/>
    </source>
</evidence>
<reference evidence="2" key="1">
    <citation type="journal article" date="2015" name="Sci. Rep.">
        <title>Updating algal evolutionary relationships through plastid genome sequencing: did alveolate plastids emerge through endosymbiosis of an ochrophyte?</title>
        <authorList>
            <person name="Sevcikova T."/>
            <person name="Horak A."/>
            <person name="Klimes V."/>
            <person name="Zbrankova V."/>
            <person name="Demir-Hilton E."/>
            <person name="Sudek S."/>
            <person name="Jenkins J."/>
            <person name="Schmutz J."/>
            <person name="Pribyl P."/>
            <person name="Fousek J."/>
            <person name="Vlcek C."/>
            <person name="Lang B.F."/>
            <person name="Obornik M."/>
            <person name="Worden A.Z."/>
            <person name="Elias M."/>
        </authorList>
    </citation>
    <scope>NUCLEOTIDE SEQUENCE</scope>
</reference>